<gene>
    <name evidence="2" type="primary">LOC120104062</name>
</gene>
<dbReference type="InterPro" id="IPR019734">
    <property type="entry name" value="TPR_rpt"/>
</dbReference>
<protein>
    <submittedName>
        <fullName evidence="2">Suppressor of RPS4-RLD 1-like</fullName>
    </submittedName>
</protein>
<dbReference type="SUPFAM" id="SSF48452">
    <property type="entry name" value="TPR-like"/>
    <property type="match status" value="1"/>
</dbReference>
<reference evidence="1" key="1">
    <citation type="journal article" date="2019" name="Nat. Commun.">
        <title>Genome-wide association mapping of date palm fruit traits.</title>
        <authorList>
            <person name="Hazzouri K.M."/>
            <person name="Gros-Balthazard M."/>
            <person name="Flowers J.M."/>
            <person name="Copetti D."/>
            <person name="Lemansour A."/>
            <person name="Lebrun M."/>
            <person name="Masmoudi K."/>
            <person name="Ferrand S."/>
            <person name="Dhar M.I."/>
            <person name="Fresquez Z.A."/>
            <person name="Rosas U."/>
            <person name="Zhang J."/>
            <person name="Talag J."/>
            <person name="Lee S."/>
            <person name="Kudrna D."/>
            <person name="Powell R.F."/>
            <person name="Leitch I.J."/>
            <person name="Krueger R.R."/>
            <person name="Wing R.A."/>
            <person name="Amiri K.M.A."/>
            <person name="Purugganan M.D."/>
        </authorList>
    </citation>
    <scope>NUCLEOTIDE SEQUENCE [LARGE SCALE GENOMIC DNA]</scope>
    <source>
        <strain evidence="1">cv. Khalas</strain>
    </source>
</reference>
<dbReference type="KEGG" id="pda:120104062"/>
<accession>A0A8B8ZEU0</accession>
<dbReference type="Proteomes" id="UP000228380">
    <property type="component" value="Chromosome 16"/>
</dbReference>
<dbReference type="AlphaFoldDB" id="A0A8B8ZEU0"/>
<dbReference type="GO" id="GO:0045892">
    <property type="term" value="P:negative regulation of DNA-templated transcription"/>
    <property type="evidence" value="ECO:0007669"/>
    <property type="project" value="InterPro"/>
</dbReference>
<dbReference type="PANTHER" id="PTHR44749">
    <property type="entry name" value="SUPPRESSOR OF RPS4-RLD 1"/>
    <property type="match status" value="1"/>
</dbReference>
<dbReference type="RefSeq" id="XP_038970384.1">
    <property type="nucleotide sequence ID" value="XM_039114456.1"/>
</dbReference>
<dbReference type="OrthoDB" id="1926212at2759"/>
<sequence>MASASERLELAKLCSTRNWSKAIRVLDSLLVQSSSVQDICNRAFCYSQLELHKHVIKDCDRALQLDPKALQAYILKGNALSALGRKEDALLVWEEGYGNAVHESTDLKQLLELEELLAVAKQSEPVVCEDHAMDASTCDTKVVVSENHVLDSSNTNMSTTEKKVVVCEDHVIDSSSTTTLTSEIGSFIQSKSDNMHEKPNDTAETCSRSNETIKINRKLFVGLPKTKSISLDFRLSRGIAQVSLMCFIIKFSHLICPYTYKCFYTGKEISYCLNQMRVLLNYTVDLV</sequence>
<dbReference type="GeneID" id="120104062"/>
<organism evidence="1 2">
    <name type="scientific">Phoenix dactylifera</name>
    <name type="common">Date palm</name>
    <dbReference type="NCBI Taxonomy" id="42345"/>
    <lineage>
        <taxon>Eukaryota</taxon>
        <taxon>Viridiplantae</taxon>
        <taxon>Streptophyta</taxon>
        <taxon>Embryophyta</taxon>
        <taxon>Tracheophyta</taxon>
        <taxon>Spermatophyta</taxon>
        <taxon>Magnoliopsida</taxon>
        <taxon>Liliopsida</taxon>
        <taxon>Arecaceae</taxon>
        <taxon>Coryphoideae</taxon>
        <taxon>Phoeniceae</taxon>
        <taxon>Phoenix</taxon>
    </lineage>
</organism>
<dbReference type="InterPro" id="IPR011990">
    <property type="entry name" value="TPR-like_helical_dom_sf"/>
</dbReference>
<dbReference type="InterPro" id="IPR044650">
    <property type="entry name" value="SRFR1-like"/>
</dbReference>
<keyword evidence="1" id="KW-1185">Reference proteome</keyword>
<evidence type="ECO:0000313" key="2">
    <source>
        <dbReference type="RefSeq" id="XP_038970384.1"/>
    </source>
</evidence>
<reference evidence="2" key="2">
    <citation type="submission" date="2025-08" db="UniProtKB">
        <authorList>
            <consortium name="RefSeq"/>
        </authorList>
    </citation>
    <scope>IDENTIFICATION</scope>
    <source>
        <tissue evidence="2">Young leaves</tissue>
    </source>
</reference>
<dbReference type="SMART" id="SM00028">
    <property type="entry name" value="TPR"/>
    <property type="match status" value="2"/>
</dbReference>
<name>A0A8B8ZEU0_PHODC</name>
<proteinExistence type="predicted"/>
<evidence type="ECO:0000313" key="1">
    <source>
        <dbReference type="Proteomes" id="UP000228380"/>
    </source>
</evidence>
<dbReference type="Gene3D" id="1.25.40.10">
    <property type="entry name" value="Tetratricopeptide repeat domain"/>
    <property type="match status" value="1"/>
</dbReference>
<dbReference type="PANTHER" id="PTHR44749:SF1">
    <property type="entry name" value="TETRATRICOPEPTIDE-LIKE HELICAL DOMAIN-CONTAINING PROTEIN"/>
    <property type="match status" value="1"/>
</dbReference>